<dbReference type="SUPFAM" id="SSF54862">
    <property type="entry name" value="4Fe-4S ferredoxins"/>
    <property type="match status" value="1"/>
</dbReference>
<evidence type="ECO:0000259" key="8">
    <source>
        <dbReference type="PROSITE" id="PS51379"/>
    </source>
</evidence>
<feature type="domain" description="4Fe-4S ferredoxin-type" evidence="8">
    <location>
        <begin position="179"/>
        <end position="207"/>
    </location>
</feature>
<dbReference type="GO" id="GO:0005886">
    <property type="term" value="C:plasma membrane"/>
    <property type="evidence" value="ECO:0007669"/>
    <property type="project" value="UniProtKB-SubCell"/>
</dbReference>
<comment type="subcellular location">
    <subcellularLocation>
        <location evidence="1">Cell membrane</location>
        <topology evidence="1">Multi-pass membrane protein</topology>
    </subcellularLocation>
</comment>
<sequence length="240" mass="27077">MIKITKILKENLFTAIIIIAYVLIFILKPETGMTAVGNSGYYLKEMLMIMPVIFVLTALLDVWVPKETIMKYLGRQSKFKGTILSFLLGGISAGPIYAAFPVCIMLHKKGASIKNIVIILSSWAVIKIPMLLNEIKFLGIEFMVVRWILTVIAIVIFSWITSKIVKDEDIPSESTPEQEGVIINRNACMGCSLCVKNYPELFEISNKKAQVKKYDFILDDIKLNKAIDNCPVKAISFYKR</sequence>
<dbReference type="Pfam" id="PF13370">
    <property type="entry name" value="Fer4_13"/>
    <property type="match status" value="1"/>
</dbReference>
<dbReference type="Proteomes" id="UP000237798">
    <property type="component" value="Unassembled WGS sequence"/>
</dbReference>
<proteinExistence type="inferred from homology"/>
<evidence type="ECO:0000313" key="9">
    <source>
        <dbReference type="EMBL" id="PRR86315.1"/>
    </source>
</evidence>
<dbReference type="EMBL" id="PVXP01000005">
    <property type="protein sequence ID" value="PRR86315.1"/>
    <property type="molecule type" value="Genomic_DNA"/>
</dbReference>
<dbReference type="PROSITE" id="PS51379">
    <property type="entry name" value="4FE4S_FER_2"/>
    <property type="match status" value="1"/>
</dbReference>
<keyword evidence="5 7" id="KW-1133">Transmembrane helix</keyword>
<evidence type="ECO:0000256" key="7">
    <source>
        <dbReference type="SAM" id="Phobius"/>
    </source>
</evidence>
<comment type="caution">
    <text evidence="9">The sequence shown here is derived from an EMBL/GenBank/DDBJ whole genome shotgun (WGS) entry which is preliminary data.</text>
</comment>
<evidence type="ECO:0000256" key="1">
    <source>
        <dbReference type="ARBA" id="ARBA00004651"/>
    </source>
</evidence>
<organism evidence="9 10">
    <name type="scientific">Clostridium luticellarii</name>
    <dbReference type="NCBI Taxonomy" id="1691940"/>
    <lineage>
        <taxon>Bacteria</taxon>
        <taxon>Bacillati</taxon>
        <taxon>Bacillota</taxon>
        <taxon>Clostridia</taxon>
        <taxon>Eubacteriales</taxon>
        <taxon>Clostridiaceae</taxon>
        <taxon>Clostridium</taxon>
    </lineage>
</organism>
<dbReference type="Pfam" id="PF03773">
    <property type="entry name" value="ArsP_1"/>
    <property type="match status" value="1"/>
</dbReference>
<reference evidence="9 10" key="1">
    <citation type="submission" date="2018-03" db="EMBL/GenBank/DDBJ databases">
        <title>Genome sequence of Clostridium luticellarii DSM 29923.</title>
        <authorList>
            <person name="Poehlein A."/>
            <person name="Daniel R."/>
        </authorList>
    </citation>
    <scope>NUCLEOTIDE SEQUENCE [LARGE SCALE GENOMIC DNA]</scope>
    <source>
        <strain evidence="9 10">DSM 29923</strain>
    </source>
</reference>
<name>A0A2T0BR39_9CLOT</name>
<evidence type="ECO:0000256" key="2">
    <source>
        <dbReference type="ARBA" id="ARBA00006386"/>
    </source>
</evidence>
<evidence type="ECO:0000256" key="3">
    <source>
        <dbReference type="ARBA" id="ARBA00022475"/>
    </source>
</evidence>
<dbReference type="InterPro" id="IPR005524">
    <property type="entry name" value="DUF318"/>
</dbReference>
<dbReference type="InterPro" id="IPR017896">
    <property type="entry name" value="4Fe4S_Fe-S-bd"/>
</dbReference>
<evidence type="ECO:0000313" key="10">
    <source>
        <dbReference type="Proteomes" id="UP000237798"/>
    </source>
</evidence>
<feature type="transmembrane region" description="Helical" evidence="7">
    <location>
        <begin position="47"/>
        <end position="64"/>
    </location>
</feature>
<keyword evidence="4 7" id="KW-0812">Transmembrane</keyword>
<dbReference type="Gene3D" id="3.30.70.20">
    <property type="match status" value="1"/>
</dbReference>
<evidence type="ECO:0000256" key="5">
    <source>
        <dbReference type="ARBA" id="ARBA00022989"/>
    </source>
</evidence>
<protein>
    <submittedName>
        <fullName evidence="9">Putative permease</fullName>
    </submittedName>
</protein>
<keyword evidence="10" id="KW-1185">Reference proteome</keyword>
<evidence type="ECO:0000256" key="6">
    <source>
        <dbReference type="ARBA" id="ARBA00023136"/>
    </source>
</evidence>
<dbReference type="AlphaFoldDB" id="A0A2T0BR39"/>
<gene>
    <name evidence="9" type="ORF">CLLU_06310</name>
</gene>
<feature type="transmembrane region" description="Helical" evidence="7">
    <location>
        <begin position="12"/>
        <end position="27"/>
    </location>
</feature>
<accession>A0A2T0BR39</accession>
<feature type="transmembrane region" description="Helical" evidence="7">
    <location>
        <begin position="84"/>
        <end position="107"/>
    </location>
</feature>
<keyword evidence="3" id="KW-1003">Cell membrane</keyword>
<feature type="transmembrane region" description="Helical" evidence="7">
    <location>
        <begin position="144"/>
        <end position="162"/>
    </location>
</feature>
<dbReference type="RefSeq" id="WP_156212870.1">
    <property type="nucleotide sequence ID" value="NZ_PVXP01000005.1"/>
</dbReference>
<evidence type="ECO:0000256" key="4">
    <source>
        <dbReference type="ARBA" id="ARBA00022692"/>
    </source>
</evidence>
<keyword evidence="6 7" id="KW-0472">Membrane</keyword>
<comment type="similarity">
    <text evidence="2">Belongs to the UPF0718 family.</text>
</comment>